<dbReference type="Proteomes" id="UP000596427">
    <property type="component" value="Chromosome"/>
</dbReference>
<evidence type="ECO:0000313" key="2">
    <source>
        <dbReference type="EMBL" id="QRG04956.1"/>
    </source>
</evidence>
<evidence type="ECO:0000256" key="1">
    <source>
        <dbReference type="SAM" id="MobiDB-lite"/>
    </source>
</evidence>
<accession>A0A974PKG9</accession>
<feature type="region of interest" description="Disordered" evidence="1">
    <location>
        <begin position="19"/>
        <end position="39"/>
    </location>
</feature>
<sequence>MQYEPLSRRPVRRFLPESDDIFRAQPDRPPPGAWEDGDQGDELLFCEGRPVARVLCRDRLWLWHVVGSPRPPMRAGSRAEARQLALFYARRTCG</sequence>
<name>A0A974PKG9_9HYPH</name>
<organism evidence="2 3">
    <name type="scientific">Xanthobacter dioxanivorans</name>
    <dbReference type="NCBI Taxonomy" id="2528964"/>
    <lineage>
        <taxon>Bacteria</taxon>
        <taxon>Pseudomonadati</taxon>
        <taxon>Pseudomonadota</taxon>
        <taxon>Alphaproteobacteria</taxon>
        <taxon>Hyphomicrobiales</taxon>
        <taxon>Xanthobacteraceae</taxon>
        <taxon>Xanthobacter</taxon>
    </lineage>
</organism>
<keyword evidence="3" id="KW-1185">Reference proteome</keyword>
<reference evidence="2 3" key="1">
    <citation type="submission" date="2020-10" db="EMBL/GenBank/DDBJ databases">
        <title>Degradation of 1,4-Dioxane by Xanthobacter sp. YN2, via a Novel Group-2 Soluble Di-Iron Monooxygenase.</title>
        <authorList>
            <person name="Ma F."/>
            <person name="Wang Y."/>
            <person name="Yang J."/>
            <person name="Guo H."/>
            <person name="Su D."/>
            <person name="Yu L."/>
        </authorList>
    </citation>
    <scope>NUCLEOTIDE SEQUENCE [LARGE SCALE GENOMIC DNA]</scope>
    <source>
        <strain evidence="2 3">YN2</strain>
    </source>
</reference>
<dbReference type="KEGG" id="xdi:EZH22_17675"/>
<proteinExistence type="predicted"/>
<evidence type="ECO:0000313" key="3">
    <source>
        <dbReference type="Proteomes" id="UP000596427"/>
    </source>
</evidence>
<dbReference type="EMBL" id="CP063362">
    <property type="protein sequence ID" value="QRG04956.1"/>
    <property type="molecule type" value="Genomic_DNA"/>
</dbReference>
<gene>
    <name evidence="2" type="ORF">EZH22_17675</name>
</gene>
<protein>
    <submittedName>
        <fullName evidence="2">Uncharacterized protein</fullName>
    </submittedName>
</protein>
<dbReference type="AlphaFoldDB" id="A0A974PKG9"/>
<dbReference type="RefSeq" id="WP_203191832.1">
    <property type="nucleotide sequence ID" value="NZ_CP063362.1"/>
</dbReference>